<dbReference type="InterPro" id="IPR046347">
    <property type="entry name" value="bZIP_sf"/>
</dbReference>
<dbReference type="SMART" id="SM00338">
    <property type="entry name" value="BRLZ"/>
    <property type="match status" value="1"/>
</dbReference>
<dbReference type="SUPFAM" id="SSF57959">
    <property type="entry name" value="Leucine zipper domain"/>
    <property type="match status" value="1"/>
</dbReference>
<dbReference type="InParanoid" id="G7DUU2"/>
<reference evidence="5 6" key="1">
    <citation type="journal article" date="2011" name="J. Gen. Appl. Microbiol.">
        <title>Draft genome sequencing of the enigmatic basidiomycete Mixia osmundae.</title>
        <authorList>
            <person name="Nishida H."/>
            <person name="Nagatsuka Y."/>
            <person name="Sugiyama J."/>
        </authorList>
    </citation>
    <scope>NUCLEOTIDE SEQUENCE [LARGE SCALE GENOMIC DNA]</scope>
    <source>
        <strain evidence="6">CBS 9802 / IAM 14324 / JCM 22182 / KY 12970</strain>
    </source>
</reference>
<gene>
    <name evidence="5" type="primary">Mo01003</name>
    <name evidence="5" type="ORF">E5Q_01003</name>
</gene>
<dbReference type="CDD" id="cd14705">
    <property type="entry name" value="bZIP_Zip1"/>
    <property type="match status" value="1"/>
</dbReference>
<dbReference type="Gene3D" id="1.20.5.170">
    <property type="match status" value="1"/>
</dbReference>
<name>G7DUU2_MIXOS</name>
<keyword evidence="1" id="KW-0175">Coiled coil</keyword>
<sequence>MASWFDPRLAELNLLPTPDNSPPVGLTENVTPEALSYPIPSDLLDYSLHQWSNTQFSSGFDADSPVSPTYASPSLVGSGADFIYSQASPEVPEQQSSRDIDTGLFHQQADQMPVYADLQNTVNSVQSRKRTRDGASSLTAARSTLTPGSTTLHIPTAPRADTLASVAPVDYDRLDAATLNAYLADHGATRSIKSFRPTHSRAPSQVSETDRISPAASLIDRSLGSHSTGVGTVAPLAGNTSNAVSPSGAITTVLPSGVTLVTHPRMSEEAIAAANAAAVEEDRRRRNTAASARFRIKKKQREAALEEDAKMLKARIDELSQELQEVRSENACLRDLLLSKNKNECAVMNGHDKRESPIIYTHDDEFVAGHHKTLGFYVTCIFPAGFVWAITPACWLFLGWHFFISPNRAAPHNAFYTFCFYHAICEALFSLFYQYLCWKGNQPAQPVQLDEAHIRGILLECLSTGIQKETVNGRRPRTTEPDFTKVTDESAAQLRKKLRSWFAGAPYSSIREDNVREWLAWAMGGVTLEDARKDPQTMRLIEETLTWVQPRLKSRVPPGYNPDIRCLKLTLDKLQVMSRPLGYYVVCSSVTLLMYAWLVLFRGFRFRHSHGLEFLVKPATSSDAPGVEKRKLPVCFLHGLGIGLGQYVEFLRHLARSDKEVIILLQPNISALIWHPRFLSPPDKHEHVAAIKDICARMDIKKMTVVAHSNGTMVLGWLLRGAPELCTRTVLVDPVSLLLHEADVCYTFVYKPWQTGLQVLLGYFVARELGNAHTIGRDFQWTDMLLWEHELPDVSPENLHIVLGDSDFLIDPVSIVRYLKECGIVDEAITLCRGYNHGQALIVDSDGMRTVLSHM</sequence>
<dbReference type="Pfam" id="PF07716">
    <property type="entry name" value="bZIP_2"/>
    <property type="match status" value="1"/>
</dbReference>
<feature type="coiled-coil region" evidence="1">
    <location>
        <begin position="302"/>
        <end position="336"/>
    </location>
</feature>
<feature type="transmembrane region" description="Helical" evidence="3">
    <location>
        <begin position="374"/>
        <end position="403"/>
    </location>
</feature>
<dbReference type="SUPFAM" id="SSF53474">
    <property type="entry name" value="alpha/beta-Hydrolases"/>
    <property type="match status" value="1"/>
</dbReference>
<evidence type="ECO:0000256" key="3">
    <source>
        <dbReference type="SAM" id="Phobius"/>
    </source>
</evidence>
<feature type="transmembrane region" description="Helical" evidence="3">
    <location>
        <begin position="415"/>
        <end position="436"/>
    </location>
</feature>
<keyword evidence="6" id="KW-1185">Reference proteome</keyword>
<dbReference type="PANTHER" id="PTHR37471">
    <property type="entry name" value="UNNAMED PRODUCT"/>
    <property type="match status" value="1"/>
</dbReference>
<dbReference type="STRING" id="764103.G7DUU2"/>
<dbReference type="InterPro" id="IPR029058">
    <property type="entry name" value="AB_hydrolase_fold"/>
</dbReference>
<proteinExistence type="predicted"/>
<dbReference type="PROSITE" id="PS00036">
    <property type="entry name" value="BZIP_BASIC"/>
    <property type="match status" value="1"/>
</dbReference>
<protein>
    <recommendedName>
        <fullName evidence="4">BZIP domain-containing protein</fullName>
    </recommendedName>
</protein>
<dbReference type="Gene3D" id="3.40.50.1820">
    <property type="entry name" value="alpha/beta hydrolase"/>
    <property type="match status" value="1"/>
</dbReference>
<evidence type="ECO:0000256" key="2">
    <source>
        <dbReference type="SAM" id="MobiDB-lite"/>
    </source>
</evidence>
<dbReference type="eggNOG" id="ENOG502QW6Q">
    <property type="taxonomic scope" value="Eukaryota"/>
</dbReference>
<evidence type="ECO:0000259" key="4">
    <source>
        <dbReference type="PROSITE" id="PS50217"/>
    </source>
</evidence>
<dbReference type="PROSITE" id="PS50217">
    <property type="entry name" value="BZIP"/>
    <property type="match status" value="1"/>
</dbReference>
<dbReference type="OrthoDB" id="6431331at2759"/>
<accession>G7DUU2</accession>
<dbReference type="GO" id="GO:0003700">
    <property type="term" value="F:DNA-binding transcription factor activity"/>
    <property type="evidence" value="ECO:0007669"/>
    <property type="project" value="InterPro"/>
</dbReference>
<reference evidence="5 6" key="2">
    <citation type="journal article" date="2012" name="Open Biol.">
        <title>Characteristics of nucleosomes and linker DNA regions on the genome of the basidiomycete Mixia osmundae revealed by mono- and dinucleosome mapping.</title>
        <authorList>
            <person name="Nishida H."/>
            <person name="Kondo S."/>
            <person name="Matsumoto T."/>
            <person name="Suzuki Y."/>
            <person name="Yoshikawa H."/>
            <person name="Taylor T.D."/>
            <person name="Sugiyama J."/>
        </authorList>
    </citation>
    <scope>NUCLEOTIDE SEQUENCE [LARGE SCALE GENOMIC DNA]</scope>
    <source>
        <strain evidence="6">CBS 9802 / IAM 14324 / JCM 22182 / KY 12970</strain>
    </source>
</reference>
<keyword evidence="3" id="KW-0472">Membrane</keyword>
<dbReference type="Proteomes" id="UP000009131">
    <property type="component" value="Unassembled WGS sequence"/>
</dbReference>
<organism evidence="5 6">
    <name type="scientific">Mixia osmundae (strain CBS 9802 / IAM 14324 / JCM 22182 / KY 12970)</name>
    <dbReference type="NCBI Taxonomy" id="764103"/>
    <lineage>
        <taxon>Eukaryota</taxon>
        <taxon>Fungi</taxon>
        <taxon>Dikarya</taxon>
        <taxon>Basidiomycota</taxon>
        <taxon>Pucciniomycotina</taxon>
        <taxon>Mixiomycetes</taxon>
        <taxon>Mixiales</taxon>
        <taxon>Mixiaceae</taxon>
        <taxon>Mixia</taxon>
    </lineage>
</organism>
<evidence type="ECO:0000256" key="1">
    <source>
        <dbReference type="SAM" id="Coils"/>
    </source>
</evidence>
<dbReference type="PANTHER" id="PTHR37471:SF1">
    <property type="entry name" value="AB HYDROLASE-1 DOMAIN-CONTAINING PROTEIN"/>
    <property type="match status" value="1"/>
</dbReference>
<feature type="domain" description="BZIP" evidence="4">
    <location>
        <begin position="281"/>
        <end position="340"/>
    </location>
</feature>
<comment type="caution">
    <text evidence="5">The sequence shown here is derived from an EMBL/GenBank/DDBJ whole genome shotgun (WGS) entry which is preliminary data.</text>
</comment>
<feature type="transmembrane region" description="Helical" evidence="3">
    <location>
        <begin position="581"/>
        <end position="601"/>
    </location>
</feature>
<dbReference type="EMBL" id="BABT02000032">
    <property type="protein sequence ID" value="GAA94352.1"/>
    <property type="molecule type" value="Genomic_DNA"/>
</dbReference>
<dbReference type="HOGENOM" id="CLU_334020_0_0_1"/>
<dbReference type="AlphaFoldDB" id="G7DUU2"/>
<evidence type="ECO:0000313" key="6">
    <source>
        <dbReference type="Proteomes" id="UP000009131"/>
    </source>
</evidence>
<evidence type="ECO:0000313" key="5">
    <source>
        <dbReference type="EMBL" id="GAA94352.1"/>
    </source>
</evidence>
<feature type="region of interest" description="Disordered" evidence="2">
    <location>
        <begin position="124"/>
        <end position="156"/>
    </location>
</feature>
<keyword evidence="3" id="KW-1133">Transmembrane helix</keyword>
<feature type="compositionally biased region" description="Polar residues" evidence="2">
    <location>
        <begin position="134"/>
        <end position="153"/>
    </location>
</feature>
<keyword evidence="3" id="KW-0812">Transmembrane</keyword>
<dbReference type="InterPro" id="IPR004827">
    <property type="entry name" value="bZIP"/>
</dbReference>